<evidence type="ECO:0000313" key="2">
    <source>
        <dbReference type="Proteomes" id="UP000322225"/>
    </source>
</evidence>
<gene>
    <name evidence="1" type="ORF">CI109_105894</name>
</gene>
<dbReference type="RefSeq" id="XP_031858850.2">
    <property type="nucleotide sequence ID" value="XM_032006798.2"/>
</dbReference>
<sequence length="638" mass="70613">MQRLASCSSAQALKSTYQLTISPAHLLTTSPSRQVNNSITHLTHPLSPLATSFTGRARTTCHFRPSFRLNHLPSFPSILPHSHLIPSSPISNLASAESAQPHDQSAIIRSRTDLFFVSTYYPHLTTHTMPPSPKLSTHTTRYSPTATSAARITLTRVLESKIGQMPLVLLQYLVPDLHYCQSSVENFMTNLREAKKQGRASAGSKLEEWEGFYSGWSRYVGKVERALELKEKVSNQTFPAPKQTFSDPLFTLPSGSSSLRASEAILAEYFGRLWADWQNYQVDEEDDDDEEDEDQSYSDWKELGKEYGSKTLGEGDENVRRALRLVVDATDLLRSPTDGKQAIGTLRSALYWSKGVPVSLTTSRLFRVAGGTLASHFQNGIASEMVLEWEASRLGPVQRRIDNLVLPSARPIDSPPLSDSVRKTFGTTTAQEGAADAVLNSVYALMDPSSSTDDTVVAHHDLAAVYDLDAIQKGGSEAVAETLDEFGTFEERKKLFRLSRRLAGIEGRSGLPGERSFSPLLSTDNILIFRVMMAQAAGIVDSQTLAVVQDHLDEILLMTNAAIMSSSPSVYSLIAASKLFLVYRHIVFDHTASPSYAATKELVEELIALSSSLFVTATAATFPWRWWQVDWLRESRSW</sequence>
<reference evidence="1" key="2">
    <citation type="submission" date="2024-01" db="EMBL/GenBank/DDBJ databases">
        <title>Comparative genomics of Cryptococcus and Kwoniella reveals pathogenesis evolution and contrasting modes of karyotype evolution via chromosome fusion or intercentromeric recombination.</title>
        <authorList>
            <person name="Coelho M.A."/>
            <person name="David-Palma M."/>
            <person name="Shea T."/>
            <person name="Bowers K."/>
            <person name="McGinley-Smith S."/>
            <person name="Mohammad A.W."/>
            <person name="Gnirke A."/>
            <person name="Yurkov A.M."/>
            <person name="Nowrousian M."/>
            <person name="Sun S."/>
            <person name="Cuomo C.A."/>
            <person name="Heitman J."/>
        </authorList>
    </citation>
    <scope>NUCLEOTIDE SEQUENCE</scope>
    <source>
        <strain evidence="1">CBS 12478</strain>
    </source>
</reference>
<dbReference type="AlphaFoldDB" id="A0AAJ8LP73"/>
<keyword evidence="2" id="KW-1185">Reference proteome</keyword>
<reference evidence="1" key="1">
    <citation type="submission" date="2017-08" db="EMBL/GenBank/DDBJ databases">
        <authorList>
            <person name="Cuomo C."/>
            <person name="Billmyre B."/>
            <person name="Heitman J."/>
        </authorList>
    </citation>
    <scope>NUCLEOTIDE SEQUENCE</scope>
    <source>
        <strain evidence="1">CBS 12478</strain>
    </source>
</reference>
<dbReference type="KEGG" id="ksn:43590961"/>
<evidence type="ECO:0000313" key="1">
    <source>
        <dbReference type="EMBL" id="WWD21409.1"/>
    </source>
</evidence>
<dbReference type="EMBL" id="CP144060">
    <property type="protein sequence ID" value="WWD21409.1"/>
    <property type="molecule type" value="Genomic_DNA"/>
</dbReference>
<protein>
    <submittedName>
        <fullName evidence="1">Uncharacterized protein</fullName>
    </submittedName>
</protein>
<organism evidence="1 2">
    <name type="scientific">Kwoniella shandongensis</name>
    <dbReference type="NCBI Taxonomy" id="1734106"/>
    <lineage>
        <taxon>Eukaryota</taxon>
        <taxon>Fungi</taxon>
        <taxon>Dikarya</taxon>
        <taxon>Basidiomycota</taxon>
        <taxon>Agaricomycotina</taxon>
        <taxon>Tremellomycetes</taxon>
        <taxon>Tremellales</taxon>
        <taxon>Cryptococcaceae</taxon>
        <taxon>Kwoniella</taxon>
    </lineage>
</organism>
<dbReference type="Proteomes" id="UP000322225">
    <property type="component" value="Chromosome 10"/>
</dbReference>
<accession>A0AAJ8LP73</accession>
<proteinExistence type="predicted"/>
<name>A0AAJ8LP73_9TREE</name>
<dbReference type="GeneID" id="43590961"/>